<feature type="non-terminal residue" evidence="1">
    <location>
        <position position="1"/>
    </location>
</feature>
<accession>A0ABV0MLG5</accession>
<proteinExistence type="predicted"/>
<reference evidence="1 2" key="1">
    <citation type="submission" date="2021-06" db="EMBL/GenBank/DDBJ databases">
        <authorList>
            <person name="Palmer J.M."/>
        </authorList>
    </citation>
    <scope>NUCLEOTIDE SEQUENCE [LARGE SCALE GENOMIC DNA]</scope>
    <source>
        <strain evidence="1 2">GA_2019</strain>
        <tissue evidence="1">Muscle</tissue>
    </source>
</reference>
<keyword evidence="2" id="KW-1185">Reference proteome</keyword>
<evidence type="ECO:0000313" key="2">
    <source>
        <dbReference type="Proteomes" id="UP001476798"/>
    </source>
</evidence>
<protein>
    <submittedName>
        <fullName evidence="1">Uncharacterized protein</fullName>
    </submittedName>
</protein>
<dbReference type="Proteomes" id="UP001476798">
    <property type="component" value="Unassembled WGS sequence"/>
</dbReference>
<sequence length="129" mass="14666">QPLPGFLPLLTPKLRLVEDSPAPRKLSLMEFNPFKLFGLSRMPFHHLALLWRSGRQCSSSGTHQCCIYLRSRERLPLRSLKTVSHVPGGDQVNVRSAILPRWCRAGSRSLINALFQGRHPALQVYRDIV</sequence>
<gene>
    <name evidence="1" type="ORF">GOODEAATRI_028428</name>
</gene>
<comment type="caution">
    <text evidence="1">The sequence shown here is derived from an EMBL/GenBank/DDBJ whole genome shotgun (WGS) entry which is preliminary data.</text>
</comment>
<name>A0ABV0MLG5_9TELE</name>
<organism evidence="1 2">
    <name type="scientific">Goodea atripinnis</name>
    <dbReference type="NCBI Taxonomy" id="208336"/>
    <lineage>
        <taxon>Eukaryota</taxon>
        <taxon>Metazoa</taxon>
        <taxon>Chordata</taxon>
        <taxon>Craniata</taxon>
        <taxon>Vertebrata</taxon>
        <taxon>Euteleostomi</taxon>
        <taxon>Actinopterygii</taxon>
        <taxon>Neopterygii</taxon>
        <taxon>Teleostei</taxon>
        <taxon>Neoteleostei</taxon>
        <taxon>Acanthomorphata</taxon>
        <taxon>Ovalentaria</taxon>
        <taxon>Atherinomorphae</taxon>
        <taxon>Cyprinodontiformes</taxon>
        <taxon>Goodeidae</taxon>
        <taxon>Goodea</taxon>
    </lineage>
</organism>
<dbReference type="EMBL" id="JAHRIO010003937">
    <property type="protein sequence ID" value="MEQ2159946.1"/>
    <property type="molecule type" value="Genomic_DNA"/>
</dbReference>
<evidence type="ECO:0000313" key="1">
    <source>
        <dbReference type="EMBL" id="MEQ2159946.1"/>
    </source>
</evidence>